<sequence length="39" mass="4746">MYFWLIGYSIVIAPYLIFYLLYCFCIVKLYPVPFIKAPY</sequence>
<comment type="caution">
    <text evidence="2">The sequence shown here is derived from an EMBL/GenBank/DDBJ whole genome shotgun (WGS) entry which is preliminary data.</text>
</comment>
<gene>
    <name evidence="2" type="ORF">DCCM_2234</name>
</gene>
<proteinExistence type="predicted"/>
<keyword evidence="1" id="KW-1133">Transmembrane helix</keyword>
<reference evidence="3" key="1">
    <citation type="submission" date="2018-02" db="EMBL/GenBank/DDBJ databases">
        <title>Genome sequence of Desulfocucumis palustris strain NAW-5.</title>
        <authorList>
            <person name="Watanabe M."/>
            <person name="Kojima H."/>
            <person name="Fukui M."/>
        </authorList>
    </citation>
    <scope>NUCLEOTIDE SEQUENCE [LARGE SCALE GENOMIC DNA]</scope>
    <source>
        <strain evidence="3">NAW-5</strain>
    </source>
</reference>
<dbReference type="Proteomes" id="UP000239549">
    <property type="component" value="Unassembled WGS sequence"/>
</dbReference>
<dbReference type="AlphaFoldDB" id="A0A2L2XA27"/>
<keyword evidence="1" id="KW-0812">Transmembrane</keyword>
<evidence type="ECO:0000313" key="3">
    <source>
        <dbReference type="Proteomes" id="UP000239549"/>
    </source>
</evidence>
<keyword evidence="1" id="KW-0472">Membrane</keyword>
<evidence type="ECO:0000313" key="2">
    <source>
        <dbReference type="EMBL" id="GBF33137.1"/>
    </source>
</evidence>
<name>A0A2L2XA27_9FIRM</name>
<accession>A0A2L2XA27</accession>
<keyword evidence="3" id="KW-1185">Reference proteome</keyword>
<evidence type="ECO:0000256" key="1">
    <source>
        <dbReference type="SAM" id="Phobius"/>
    </source>
</evidence>
<dbReference type="EMBL" id="BFAV01000073">
    <property type="protein sequence ID" value="GBF33137.1"/>
    <property type="molecule type" value="Genomic_DNA"/>
</dbReference>
<protein>
    <submittedName>
        <fullName evidence="2">Uncharacterized protein</fullName>
    </submittedName>
</protein>
<organism evidence="2 3">
    <name type="scientific">Desulfocucumis palustris</name>
    <dbReference type="NCBI Taxonomy" id="1898651"/>
    <lineage>
        <taxon>Bacteria</taxon>
        <taxon>Bacillati</taxon>
        <taxon>Bacillota</taxon>
        <taxon>Clostridia</taxon>
        <taxon>Eubacteriales</taxon>
        <taxon>Desulfocucumaceae</taxon>
        <taxon>Desulfocucumis</taxon>
    </lineage>
</organism>
<feature type="transmembrane region" description="Helical" evidence="1">
    <location>
        <begin position="6"/>
        <end position="30"/>
    </location>
</feature>